<evidence type="ECO:0000313" key="2">
    <source>
        <dbReference type="EMBL" id="CAK0810673.1"/>
    </source>
</evidence>
<dbReference type="EMBL" id="CAUYUJ010004714">
    <property type="protein sequence ID" value="CAK0810673.1"/>
    <property type="molecule type" value="Genomic_DNA"/>
</dbReference>
<protein>
    <submittedName>
        <fullName evidence="2">Uncharacterized protein</fullName>
    </submittedName>
</protein>
<gene>
    <name evidence="2" type="ORF">PCOR1329_LOCUS15566</name>
</gene>
<accession>A0ABN9QZS5</accession>
<proteinExistence type="predicted"/>
<feature type="region of interest" description="Disordered" evidence="1">
    <location>
        <begin position="1"/>
        <end position="33"/>
    </location>
</feature>
<sequence>MMGKRGNHAGEREGDPEDGKNKKSTTRPLGRGVSMGSLVLSAGRAAWIRALLARMGPQPAKSVLGQNTGLYQQNRTTRFAGFAGVCAKIATFPEDVDSAAAGRGGNIC</sequence>
<reference evidence="2" key="1">
    <citation type="submission" date="2023-10" db="EMBL/GenBank/DDBJ databases">
        <authorList>
            <person name="Chen Y."/>
            <person name="Shah S."/>
            <person name="Dougan E. K."/>
            <person name="Thang M."/>
            <person name="Chan C."/>
        </authorList>
    </citation>
    <scope>NUCLEOTIDE SEQUENCE [LARGE SCALE GENOMIC DNA]</scope>
</reference>
<organism evidence="2 3">
    <name type="scientific">Prorocentrum cordatum</name>
    <dbReference type="NCBI Taxonomy" id="2364126"/>
    <lineage>
        <taxon>Eukaryota</taxon>
        <taxon>Sar</taxon>
        <taxon>Alveolata</taxon>
        <taxon>Dinophyceae</taxon>
        <taxon>Prorocentrales</taxon>
        <taxon>Prorocentraceae</taxon>
        <taxon>Prorocentrum</taxon>
    </lineage>
</organism>
<evidence type="ECO:0000313" key="3">
    <source>
        <dbReference type="Proteomes" id="UP001189429"/>
    </source>
</evidence>
<keyword evidence="3" id="KW-1185">Reference proteome</keyword>
<dbReference type="Proteomes" id="UP001189429">
    <property type="component" value="Unassembled WGS sequence"/>
</dbReference>
<comment type="caution">
    <text evidence="2">The sequence shown here is derived from an EMBL/GenBank/DDBJ whole genome shotgun (WGS) entry which is preliminary data.</text>
</comment>
<evidence type="ECO:0000256" key="1">
    <source>
        <dbReference type="SAM" id="MobiDB-lite"/>
    </source>
</evidence>
<feature type="compositionally biased region" description="Basic and acidic residues" evidence="1">
    <location>
        <begin position="8"/>
        <end position="21"/>
    </location>
</feature>
<name>A0ABN9QZS5_9DINO</name>